<gene>
    <name evidence="2" type="ORF">OLC1_LOCUS21842</name>
</gene>
<name>A0AAV1E528_OLDCO</name>
<dbReference type="AlphaFoldDB" id="A0AAV1E528"/>
<sequence length="504" mass="57509">MHPHDSAFALARYQHCLVGFLLDDRSFSLDYMQQYVRTYWGLPARVIHKDKNCYYNKLEGAEHCAMVLHNGPYAIDGALIVVGRLEPESHPKLRLVAENSHLICLYGLPVEYLTQQAARHIASAIGEVQESTVTTITTRHPGVIFQEELERQAAMLPLTEIQNQRDHDNDNNWSLLEDFMIPEDPHDMPVNRIQAEGMTQHPHPRTTPGDEAGSSNPVTRNIQIRHTIKNGEIIEHQYMEVGAFKISLLEYRVGNAEEAPQSTPQQPLPEEGFAFAAEFMVTADSEIPRNPREIDPMPRACFIMWQPWCPTELSHNFPNAIQYNVSTSLSPIIEEEETEPNTELFLTAAHRRRWNKEGKRKQGESSATEASDVEQSDNPPSPARQFSPPPPVLETIEPPLMMPCEDISNTEATMEWAIQEAGITLGAGKATAKRKIQQLLEIKKFQRRRTREADLLEGRNSVTNIEVPRIQRNQTRLPEKPPSWRFSIMIFFSFSRMVYSNCRI</sequence>
<dbReference type="Proteomes" id="UP001161247">
    <property type="component" value="Chromosome 8"/>
</dbReference>
<evidence type="ECO:0000256" key="1">
    <source>
        <dbReference type="SAM" id="MobiDB-lite"/>
    </source>
</evidence>
<reference evidence="2" key="1">
    <citation type="submission" date="2023-03" db="EMBL/GenBank/DDBJ databases">
        <authorList>
            <person name="Julca I."/>
        </authorList>
    </citation>
    <scope>NUCLEOTIDE SEQUENCE</scope>
</reference>
<feature type="region of interest" description="Disordered" evidence="1">
    <location>
        <begin position="354"/>
        <end position="397"/>
    </location>
</feature>
<evidence type="ECO:0000313" key="2">
    <source>
        <dbReference type="EMBL" id="CAI9115280.1"/>
    </source>
</evidence>
<keyword evidence="3" id="KW-1185">Reference proteome</keyword>
<dbReference type="EMBL" id="OX459125">
    <property type="protein sequence ID" value="CAI9115280.1"/>
    <property type="molecule type" value="Genomic_DNA"/>
</dbReference>
<proteinExistence type="predicted"/>
<accession>A0AAV1E528</accession>
<evidence type="ECO:0000313" key="3">
    <source>
        <dbReference type="Proteomes" id="UP001161247"/>
    </source>
</evidence>
<feature type="compositionally biased region" description="Pro residues" evidence="1">
    <location>
        <begin position="379"/>
        <end position="392"/>
    </location>
</feature>
<organism evidence="2 3">
    <name type="scientific">Oldenlandia corymbosa var. corymbosa</name>
    <dbReference type="NCBI Taxonomy" id="529605"/>
    <lineage>
        <taxon>Eukaryota</taxon>
        <taxon>Viridiplantae</taxon>
        <taxon>Streptophyta</taxon>
        <taxon>Embryophyta</taxon>
        <taxon>Tracheophyta</taxon>
        <taxon>Spermatophyta</taxon>
        <taxon>Magnoliopsida</taxon>
        <taxon>eudicotyledons</taxon>
        <taxon>Gunneridae</taxon>
        <taxon>Pentapetalae</taxon>
        <taxon>asterids</taxon>
        <taxon>lamiids</taxon>
        <taxon>Gentianales</taxon>
        <taxon>Rubiaceae</taxon>
        <taxon>Rubioideae</taxon>
        <taxon>Spermacoceae</taxon>
        <taxon>Hedyotis-Oldenlandia complex</taxon>
        <taxon>Oldenlandia</taxon>
    </lineage>
</organism>
<protein>
    <submittedName>
        <fullName evidence="2">OLC1v1016137C1</fullName>
    </submittedName>
</protein>